<keyword evidence="1" id="KW-1133">Transmembrane helix</keyword>
<gene>
    <name evidence="2" type="ORF">CR513_26990</name>
</gene>
<evidence type="ECO:0000313" key="2">
    <source>
        <dbReference type="EMBL" id="RDX91063.1"/>
    </source>
</evidence>
<reference evidence="2" key="1">
    <citation type="submission" date="2018-05" db="EMBL/GenBank/DDBJ databases">
        <title>Draft genome of Mucuna pruriens seed.</title>
        <authorList>
            <person name="Nnadi N.E."/>
            <person name="Vos R."/>
            <person name="Hasami M.H."/>
            <person name="Devisetty U.K."/>
            <person name="Aguiy J.C."/>
        </authorList>
    </citation>
    <scope>NUCLEOTIDE SEQUENCE [LARGE SCALE GENOMIC DNA]</scope>
    <source>
        <strain evidence="2">JCA_2017</strain>
    </source>
</reference>
<keyword evidence="1" id="KW-0812">Transmembrane</keyword>
<protein>
    <submittedName>
        <fullName evidence="2">Uncharacterized protein</fullName>
    </submittedName>
</protein>
<sequence length="268" mass="30315">MFAVLLGLNTTTTTGGCCRKLIIIFSIESIFVSIVAFMTRKRSFGSLHPFDPKIEKTLNKIRKSKNMHIAHNSSSVSFIIVTNDFEMNPDFADNPLYESDPMENNNNRTLKELATPDLEPAQTYKLKSGLIHLLPKFHGLVGEDLHKHLKKFHVVYSTIRSQGIPEDYIKMKAFFFSLDGAAKDRECSLRSSSLHPEQRPSKRRFVESDNIQGKHYTSIKKDLISCAPHVRTTKSTNNYCYRLLIMDRSMIDAASGGALMDKTPAVAR</sequence>
<feature type="non-terminal residue" evidence="2">
    <location>
        <position position="1"/>
    </location>
</feature>
<keyword evidence="3" id="KW-1185">Reference proteome</keyword>
<feature type="transmembrane region" description="Helical" evidence="1">
    <location>
        <begin position="20"/>
        <end position="38"/>
    </location>
</feature>
<dbReference type="OrthoDB" id="1431496at2759"/>
<dbReference type="AlphaFoldDB" id="A0A371GL80"/>
<evidence type="ECO:0000256" key="1">
    <source>
        <dbReference type="SAM" id="Phobius"/>
    </source>
</evidence>
<evidence type="ECO:0000313" key="3">
    <source>
        <dbReference type="Proteomes" id="UP000257109"/>
    </source>
</evidence>
<accession>A0A371GL80</accession>
<name>A0A371GL80_MUCPR</name>
<comment type="caution">
    <text evidence="2">The sequence shown here is derived from an EMBL/GenBank/DDBJ whole genome shotgun (WGS) entry which is preliminary data.</text>
</comment>
<organism evidence="2 3">
    <name type="scientific">Mucuna pruriens</name>
    <name type="common">Velvet bean</name>
    <name type="synonym">Dolichos pruriens</name>
    <dbReference type="NCBI Taxonomy" id="157652"/>
    <lineage>
        <taxon>Eukaryota</taxon>
        <taxon>Viridiplantae</taxon>
        <taxon>Streptophyta</taxon>
        <taxon>Embryophyta</taxon>
        <taxon>Tracheophyta</taxon>
        <taxon>Spermatophyta</taxon>
        <taxon>Magnoliopsida</taxon>
        <taxon>eudicotyledons</taxon>
        <taxon>Gunneridae</taxon>
        <taxon>Pentapetalae</taxon>
        <taxon>rosids</taxon>
        <taxon>fabids</taxon>
        <taxon>Fabales</taxon>
        <taxon>Fabaceae</taxon>
        <taxon>Papilionoideae</taxon>
        <taxon>50 kb inversion clade</taxon>
        <taxon>NPAAA clade</taxon>
        <taxon>indigoferoid/millettioid clade</taxon>
        <taxon>Phaseoleae</taxon>
        <taxon>Mucuna</taxon>
    </lineage>
</organism>
<dbReference type="Proteomes" id="UP000257109">
    <property type="component" value="Unassembled WGS sequence"/>
</dbReference>
<keyword evidence="1" id="KW-0472">Membrane</keyword>
<proteinExistence type="predicted"/>
<dbReference type="EMBL" id="QJKJ01005209">
    <property type="protein sequence ID" value="RDX91063.1"/>
    <property type="molecule type" value="Genomic_DNA"/>
</dbReference>